<evidence type="ECO:0000259" key="1">
    <source>
        <dbReference type="Pfam" id="PF00112"/>
    </source>
</evidence>
<protein>
    <recommendedName>
        <fullName evidence="1">Peptidase C1A papain C-terminal domain-containing protein</fullName>
    </recommendedName>
</protein>
<proteinExistence type="predicted"/>
<comment type="caution">
    <text evidence="2">The sequence shown here is derived from an EMBL/GenBank/DDBJ whole genome shotgun (WGS) entry which is preliminary data.</text>
</comment>
<evidence type="ECO:0000313" key="2">
    <source>
        <dbReference type="EMBL" id="REK70476.1"/>
    </source>
</evidence>
<dbReference type="GO" id="GO:0008234">
    <property type="term" value="F:cysteine-type peptidase activity"/>
    <property type="evidence" value="ECO:0007669"/>
    <property type="project" value="InterPro"/>
</dbReference>
<reference evidence="2 3" key="1">
    <citation type="submission" date="2018-08" db="EMBL/GenBank/DDBJ databases">
        <title>Aeromicrobium sp. M2KJ-4, whole genome shotgun sequence.</title>
        <authorList>
            <person name="Tuo L."/>
        </authorList>
    </citation>
    <scope>NUCLEOTIDE SEQUENCE [LARGE SCALE GENOMIC DNA]</scope>
    <source>
        <strain evidence="2 3">M2KJ-4</strain>
    </source>
</reference>
<sequence length="234" mass="24457">MTAQGPNVSTAGQAARQPVDLRPLVSSILMDQGARPVCVPFALSLAHEAVAASNSDPAMAPEAIWWRASSLAQVSAGGMLLEDAGDALTTTGQPPLKDWPWNPLLGAGTELPPPAAGTSPWRTATMEELALAHDGVEDDLEDALAAGSPVILVVEVTTEFENASAEGLIEIPDIRSPAGDYHAVLIVGATTDPDHGRLLLIRNSWSKYWGAGGYGWLPTNYLIAHAVQAAVVVI</sequence>
<dbReference type="AlphaFoldDB" id="A0A371P4W6"/>
<dbReference type="Proteomes" id="UP000265581">
    <property type="component" value="Unassembled WGS sequence"/>
</dbReference>
<dbReference type="InterPro" id="IPR038765">
    <property type="entry name" value="Papain-like_cys_pep_sf"/>
</dbReference>
<keyword evidence="3" id="KW-1185">Reference proteome</keyword>
<organism evidence="2 3">
    <name type="scientific">Aeromicrobium endophyticum</name>
    <dbReference type="NCBI Taxonomy" id="2292704"/>
    <lineage>
        <taxon>Bacteria</taxon>
        <taxon>Bacillati</taxon>
        <taxon>Actinomycetota</taxon>
        <taxon>Actinomycetes</taxon>
        <taxon>Propionibacteriales</taxon>
        <taxon>Nocardioidaceae</taxon>
        <taxon>Aeromicrobium</taxon>
    </lineage>
</organism>
<name>A0A371P4W6_9ACTN</name>
<dbReference type="Pfam" id="PF00112">
    <property type="entry name" value="Peptidase_C1"/>
    <property type="match status" value="1"/>
</dbReference>
<dbReference type="CDD" id="cd02619">
    <property type="entry name" value="Peptidase_C1"/>
    <property type="match status" value="1"/>
</dbReference>
<gene>
    <name evidence="2" type="ORF">DX116_15180</name>
</gene>
<dbReference type="EMBL" id="QUBR01000002">
    <property type="protein sequence ID" value="REK70476.1"/>
    <property type="molecule type" value="Genomic_DNA"/>
</dbReference>
<dbReference type="InterPro" id="IPR000668">
    <property type="entry name" value="Peptidase_C1A_C"/>
</dbReference>
<evidence type="ECO:0000313" key="3">
    <source>
        <dbReference type="Proteomes" id="UP000265581"/>
    </source>
</evidence>
<feature type="domain" description="Peptidase C1A papain C-terminal" evidence="1">
    <location>
        <begin position="127"/>
        <end position="219"/>
    </location>
</feature>
<dbReference type="SUPFAM" id="SSF54001">
    <property type="entry name" value="Cysteine proteinases"/>
    <property type="match status" value="1"/>
</dbReference>
<dbReference type="Gene3D" id="3.90.70.10">
    <property type="entry name" value="Cysteine proteinases"/>
    <property type="match status" value="1"/>
</dbReference>
<dbReference type="GO" id="GO:0006508">
    <property type="term" value="P:proteolysis"/>
    <property type="evidence" value="ECO:0007669"/>
    <property type="project" value="InterPro"/>
</dbReference>
<accession>A0A371P4W6</accession>